<dbReference type="GO" id="GO:0004817">
    <property type="term" value="F:cysteine-tRNA ligase activity"/>
    <property type="evidence" value="ECO:0007669"/>
    <property type="project" value="UniProtKB-UniRule"/>
</dbReference>
<dbReference type="PRINTS" id="PR00983">
    <property type="entry name" value="TRNASYNTHCYS"/>
</dbReference>
<dbReference type="Gene3D" id="3.40.50.620">
    <property type="entry name" value="HUPs"/>
    <property type="match status" value="1"/>
</dbReference>
<organism evidence="14 15">
    <name type="scientific">Aminobacterium colombiense (strain DSM 12261 / ALA-1)</name>
    <dbReference type="NCBI Taxonomy" id="572547"/>
    <lineage>
        <taxon>Bacteria</taxon>
        <taxon>Thermotogati</taxon>
        <taxon>Synergistota</taxon>
        <taxon>Synergistia</taxon>
        <taxon>Synergistales</taxon>
        <taxon>Aminobacteriaceae</taxon>
        <taxon>Aminobacterium</taxon>
    </lineage>
</organism>
<keyword evidence="6 12" id="KW-0479">Metal-binding</keyword>
<dbReference type="InterPro" id="IPR032678">
    <property type="entry name" value="tRNA-synt_1_cat_dom"/>
</dbReference>
<feature type="binding site" evidence="12">
    <location>
        <position position="234"/>
    </location>
    <ligand>
        <name>Zn(2+)</name>
        <dbReference type="ChEBI" id="CHEBI:29105"/>
    </ligand>
</feature>
<dbReference type="InterPro" id="IPR014729">
    <property type="entry name" value="Rossmann-like_a/b/a_fold"/>
</dbReference>
<dbReference type="eggNOG" id="COG0215">
    <property type="taxonomic scope" value="Bacteria"/>
</dbReference>
<comment type="similarity">
    <text evidence="2 12">Belongs to the class-I aminoacyl-tRNA synthetase family.</text>
</comment>
<dbReference type="FunFam" id="3.40.50.620:FF:000009">
    <property type="entry name" value="Cysteine--tRNA ligase"/>
    <property type="match status" value="1"/>
</dbReference>
<evidence type="ECO:0000256" key="7">
    <source>
        <dbReference type="ARBA" id="ARBA00022741"/>
    </source>
</evidence>
<dbReference type="CDD" id="cd00672">
    <property type="entry name" value="CysRS_core"/>
    <property type="match status" value="1"/>
</dbReference>
<dbReference type="Pfam" id="PF09190">
    <property type="entry name" value="DALR_2"/>
    <property type="match status" value="1"/>
</dbReference>
<evidence type="ECO:0000256" key="9">
    <source>
        <dbReference type="ARBA" id="ARBA00022840"/>
    </source>
</evidence>
<dbReference type="HAMAP" id="MF_00041">
    <property type="entry name" value="Cys_tRNA_synth"/>
    <property type="match status" value="1"/>
</dbReference>
<dbReference type="EC" id="6.1.1.16" evidence="12"/>
<keyword evidence="9 12" id="KW-0067">ATP-binding</keyword>
<keyword evidence="10 12" id="KW-0648">Protein biosynthesis</keyword>
<dbReference type="NCBIfam" id="TIGR00435">
    <property type="entry name" value="cysS"/>
    <property type="match status" value="1"/>
</dbReference>
<feature type="binding site" evidence="12">
    <location>
        <position position="269"/>
    </location>
    <ligand>
        <name>ATP</name>
        <dbReference type="ChEBI" id="CHEBI:30616"/>
    </ligand>
</feature>
<keyword evidence="5 12" id="KW-0436">Ligase</keyword>
<evidence type="ECO:0000256" key="3">
    <source>
        <dbReference type="ARBA" id="ARBA00011245"/>
    </source>
</evidence>
<gene>
    <name evidence="12" type="primary">cysS</name>
    <name evidence="14" type="ordered locus">Amico_1002</name>
</gene>
<sequence>MSLMLYNDLTRKKEPFIPLKEGEVGFYSCGPTVYDFFHIGNARPFIVFDVFRRYLEDIGYKVVFVQNFTDIDDKMINRANEEGITVKELADAFIKEYFEDADALGVRRADIYPRATDHMKEIVEVVQTLIDKGHAYVVDGDVFFSVESFPGYGKLSKQSIEDLQSGSRIDVNEQKRHPLDFALWKAQKPGEPAWESPWGLGRPGWHIECSVMSTKYLGNTFDIHSGGSDLIFPHHENEVAQAEAATGMQFVRFWLHNGYLLIDKEKMSKSLGNFLTVRNARKKYSPLAIRYFMLSAHYRSPINFSEEGLNQATGAVERLRNCWTDLEYALQSREQKEKDDTEAFLSEIKQAETKFYEEMNDDFNTAGALGSVFEVVRLINTYLKDNSSIDFKVCKAAQTFFTKIDGIMGIMGLESEKEELDTSEIESMIEERTAARKARDFAKSDAIRDQLAEKGIILEDTPEGTKWKKQLS</sequence>
<dbReference type="Gene3D" id="1.20.120.1910">
    <property type="entry name" value="Cysteine-tRNA ligase, C-terminal anti-codon recognition domain"/>
    <property type="match status" value="1"/>
</dbReference>
<dbReference type="OrthoDB" id="9815130at2"/>
<dbReference type="RefSeq" id="WP_013048390.1">
    <property type="nucleotide sequence ID" value="NC_014011.1"/>
</dbReference>
<feature type="short sequence motif" description="'HIGH' region" evidence="12">
    <location>
        <begin position="31"/>
        <end position="41"/>
    </location>
</feature>
<comment type="subcellular location">
    <subcellularLocation>
        <location evidence="1 12">Cytoplasm</location>
    </subcellularLocation>
</comment>
<feature type="short sequence motif" description="'KMSKS' region" evidence="12">
    <location>
        <begin position="266"/>
        <end position="270"/>
    </location>
</feature>
<evidence type="ECO:0000259" key="13">
    <source>
        <dbReference type="SMART" id="SM00840"/>
    </source>
</evidence>
<dbReference type="Proteomes" id="UP000002366">
    <property type="component" value="Chromosome"/>
</dbReference>
<feature type="binding site" evidence="12">
    <location>
        <position position="209"/>
    </location>
    <ligand>
        <name>Zn(2+)</name>
        <dbReference type="ChEBI" id="CHEBI:29105"/>
    </ligand>
</feature>
<evidence type="ECO:0000256" key="10">
    <source>
        <dbReference type="ARBA" id="ARBA00022917"/>
    </source>
</evidence>
<comment type="subunit">
    <text evidence="3 12">Monomer.</text>
</comment>
<evidence type="ECO:0000256" key="1">
    <source>
        <dbReference type="ARBA" id="ARBA00004496"/>
    </source>
</evidence>
<dbReference type="GO" id="GO:0008270">
    <property type="term" value="F:zinc ion binding"/>
    <property type="evidence" value="ECO:0007669"/>
    <property type="project" value="UniProtKB-UniRule"/>
</dbReference>
<feature type="binding site" evidence="12">
    <location>
        <position position="238"/>
    </location>
    <ligand>
        <name>Zn(2+)</name>
        <dbReference type="ChEBI" id="CHEBI:29105"/>
    </ligand>
</feature>
<dbReference type="GO" id="GO:0005524">
    <property type="term" value="F:ATP binding"/>
    <property type="evidence" value="ECO:0007669"/>
    <property type="project" value="UniProtKB-UniRule"/>
</dbReference>
<proteinExistence type="inferred from homology"/>
<protein>
    <recommendedName>
        <fullName evidence="12">Cysteine--tRNA ligase</fullName>
        <ecNumber evidence="12">6.1.1.16</ecNumber>
    </recommendedName>
    <alternativeName>
        <fullName evidence="12">Cysteinyl-tRNA synthetase</fullName>
        <shortName evidence="12">CysRS</shortName>
    </alternativeName>
</protein>
<dbReference type="InterPro" id="IPR024909">
    <property type="entry name" value="Cys-tRNA/MSH_ligase"/>
</dbReference>
<dbReference type="InterPro" id="IPR056411">
    <property type="entry name" value="CysS_C"/>
</dbReference>
<dbReference type="PANTHER" id="PTHR10890">
    <property type="entry name" value="CYSTEINYL-TRNA SYNTHETASE"/>
    <property type="match status" value="1"/>
</dbReference>
<evidence type="ECO:0000256" key="5">
    <source>
        <dbReference type="ARBA" id="ARBA00022598"/>
    </source>
</evidence>
<dbReference type="InterPro" id="IPR009080">
    <property type="entry name" value="tRNAsynth_Ia_anticodon-bd"/>
</dbReference>
<dbReference type="GO" id="GO:0006423">
    <property type="term" value="P:cysteinyl-tRNA aminoacylation"/>
    <property type="evidence" value="ECO:0007669"/>
    <property type="project" value="UniProtKB-UniRule"/>
</dbReference>
<dbReference type="PANTHER" id="PTHR10890:SF3">
    <property type="entry name" value="CYSTEINE--TRNA LIGASE, CYTOPLASMIC"/>
    <property type="match status" value="1"/>
</dbReference>
<evidence type="ECO:0000256" key="11">
    <source>
        <dbReference type="ARBA" id="ARBA00023146"/>
    </source>
</evidence>
<dbReference type="EMBL" id="CP001997">
    <property type="protein sequence ID" value="ADE57127.1"/>
    <property type="molecule type" value="Genomic_DNA"/>
</dbReference>
<feature type="binding site" evidence="12">
    <location>
        <position position="29"/>
    </location>
    <ligand>
        <name>Zn(2+)</name>
        <dbReference type="ChEBI" id="CHEBI:29105"/>
    </ligand>
</feature>
<comment type="cofactor">
    <cofactor evidence="12">
        <name>Zn(2+)</name>
        <dbReference type="ChEBI" id="CHEBI:29105"/>
    </cofactor>
    <text evidence="12">Binds 1 zinc ion per subunit.</text>
</comment>
<evidence type="ECO:0000256" key="4">
    <source>
        <dbReference type="ARBA" id="ARBA00022490"/>
    </source>
</evidence>
<accession>D5EEZ5</accession>
<dbReference type="Pfam" id="PF01406">
    <property type="entry name" value="tRNA-synt_1e"/>
    <property type="match status" value="1"/>
</dbReference>
<name>D5EEZ5_AMICL</name>
<dbReference type="STRING" id="572547.Amico_1002"/>
<dbReference type="SUPFAM" id="SSF47323">
    <property type="entry name" value="Anticodon-binding domain of a subclass of class I aminoacyl-tRNA synthetases"/>
    <property type="match status" value="1"/>
</dbReference>
<evidence type="ECO:0000256" key="2">
    <source>
        <dbReference type="ARBA" id="ARBA00005594"/>
    </source>
</evidence>
<dbReference type="AlphaFoldDB" id="D5EEZ5"/>
<feature type="domain" description="Cysteinyl-tRNA synthetase class Ia DALR" evidence="13">
    <location>
        <begin position="354"/>
        <end position="419"/>
    </location>
</feature>
<keyword evidence="15" id="KW-1185">Reference proteome</keyword>
<evidence type="ECO:0000256" key="12">
    <source>
        <dbReference type="HAMAP-Rule" id="MF_00041"/>
    </source>
</evidence>
<keyword evidence="7 12" id="KW-0547">Nucleotide-binding</keyword>
<reference evidence="14 15" key="1">
    <citation type="journal article" date="2010" name="Stand. Genomic Sci.">
        <title>Complete genome sequence of Aminobacterium colombiense type strain (ALA-1).</title>
        <authorList>
            <person name="Chertkov O."/>
            <person name="Sikorski J."/>
            <person name="Brambilla E."/>
            <person name="Lapidus A."/>
            <person name="Copeland A."/>
            <person name="Glavina Del Rio T."/>
            <person name="Nolan M."/>
            <person name="Lucas S."/>
            <person name="Tice H."/>
            <person name="Cheng J.F."/>
            <person name="Han C."/>
            <person name="Detter J.C."/>
            <person name="Bruce D."/>
            <person name="Tapia R."/>
            <person name="Goodwin L."/>
            <person name="Pitluck S."/>
            <person name="Liolios K."/>
            <person name="Ivanova N."/>
            <person name="Mavromatis K."/>
            <person name="Ovchinnikova G."/>
            <person name="Pati A."/>
            <person name="Chen A."/>
            <person name="Palaniappan K."/>
            <person name="Land M."/>
            <person name="Hauser L."/>
            <person name="Chang Y.J."/>
            <person name="Jeffries C.D."/>
            <person name="Spring S."/>
            <person name="Rohde M."/>
            <person name="Goker M."/>
            <person name="Bristow J."/>
            <person name="Eisen J.A."/>
            <person name="Markowitz V."/>
            <person name="Hugenholtz P."/>
            <person name="Kyrpides N.C."/>
            <person name="Klenk H.P."/>
        </authorList>
    </citation>
    <scope>NUCLEOTIDE SEQUENCE [LARGE SCALE GENOMIC DNA]</scope>
    <source>
        <strain evidence="15">DSM 12261 / ALA-1</strain>
    </source>
</reference>
<evidence type="ECO:0000313" key="15">
    <source>
        <dbReference type="Proteomes" id="UP000002366"/>
    </source>
</evidence>
<evidence type="ECO:0000256" key="6">
    <source>
        <dbReference type="ARBA" id="ARBA00022723"/>
    </source>
</evidence>
<dbReference type="KEGG" id="aco:Amico_1002"/>
<comment type="catalytic activity">
    <reaction evidence="12">
        <text>tRNA(Cys) + L-cysteine + ATP = L-cysteinyl-tRNA(Cys) + AMP + diphosphate</text>
        <dbReference type="Rhea" id="RHEA:17773"/>
        <dbReference type="Rhea" id="RHEA-COMP:9661"/>
        <dbReference type="Rhea" id="RHEA-COMP:9679"/>
        <dbReference type="ChEBI" id="CHEBI:30616"/>
        <dbReference type="ChEBI" id="CHEBI:33019"/>
        <dbReference type="ChEBI" id="CHEBI:35235"/>
        <dbReference type="ChEBI" id="CHEBI:78442"/>
        <dbReference type="ChEBI" id="CHEBI:78517"/>
        <dbReference type="ChEBI" id="CHEBI:456215"/>
        <dbReference type="EC" id="6.1.1.16"/>
    </reaction>
</comment>
<evidence type="ECO:0000313" key="14">
    <source>
        <dbReference type="EMBL" id="ADE57127.1"/>
    </source>
</evidence>
<keyword evidence="4 12" id="KW-0963">Cytoplasm</keyword>
<dbReference type="InterPro" id="IPR015803">
    <property type="entry name" value="Cys-tRNA-ligase"/>
</dbReference>
<evidence type="ECO:0000256" key="8">
    <source>
        <dbReference type="ARBA" id="ARBA00022833"/>
    </source>
</evidence>
<dbReference type="HOGENOM" id="CLU_013528_0_1_0"/>
<dbReference type="SUPFAM" id="SSF52374">
    <property type="entry name" value="Nucleotidylyl transferase"/>
    <property type="match status" value="1"/>
</dbReference>
<keyword evidence="8 12" id="KW-0862">Zinc</keyword>
<dbReference type="InterPro" id="IPR015273">
    <property type="entry name" value="Cys-tRNA-synt_Ia_DALR"/>
</dbReference>
<dbReference type="GO" id="GO:0005737">
    <property type="term" value="C:cytoplasm"/>
    <property type="evidence" value="ECO:0007669"/>
    <property type="project" value="UniProtKB-SubCell"/>
</dbReference>
<dbReference type="Pfam" id="PF23493">
    <property type="entry name" value="CysS_C"/>
    <property type="match status" value="1"/>
</dbReference>
<keyword evidence="11 12" id="KW-0030">Aminoacyl-tRNA synthetase</keyword>
<dbReference type="SMART" id="SM00840">
    <property type="entry name" value="DALR_2"/>
    <property type="match status" value="1"/>
</dbReference>